<comment type="cofactor">
    <cofactor evidence="1">
        <name>FAD</name>
        <dbReference type="ChEBI" id="CHEBI:57692"/>
    </cofactor>
</comment>
<evidence type="ECO:0000313" key="13">
    <source>
        <dbReference type="EMBL" id="OQR74354.1"/>
    </source>
</evidence>
<dbReference type="FunFam" id="1.10.45.10:FF:000001">
    <property type="entry name" value="D-lactate dehydrogenase mitochondrial"/>
    <property type="match status" value="1"/>
</dbReference>
<dbReference type="GO" id="GO:0005777">
    <property type="term" value="C:peroxisome"/>
    <property type="evidence" value="ECO:0007669"/>
    <property type="project" value="UniProtKB-SubCell"/>
</dbReference>
<dbReference type="Gene3D" id="3.30.465.10">
    <property type="match status" value="1"/>
</dbReference>
<comment type="caution">
    <text evidence="13">The sequence shown here is derived from an EMBL/GenBank/DDBJ whole genome shotgun (WGS) entry which is preliminary data.</text>
</comment>
<gene>
    <name evidence="13" type="ORF">BIW11_09135</name>
</gene>
<sequence length="490" mass="53745">MILNRWQIGKRYLNVSLARQARVAETRGSFSAIQDKDVTVFERLLGTQGVVTDPDELGSYNKDWLNTFQGSSRVALLPRNSAEVSEILRFCNDRCLAVVPQGGNTGLVGGGVPVFDEIVLSTRRMDKLHEVDDLTGIAVVDAGMVLESLDQRVASLGFTVPLDLAAKGSCHIGGNISTNAGGLRLIKYGSLHGSVIGLEAVLADGTVLNGLSNVRKDNTGVDMKQLFIGSEGILGVVTRIAWMLPSRPAFNSVAILGCDNFERVLDVYKMAKNGLAEFLSALEMFDHSSLQCVEDNVGITNPLGKPYSFYVLVEIQGSDGAVIESSLNRFVENIMDRGVVADGVASSDGRGVAELWQRRERISESIKKDGYVFKYDMSVPLRNYIDLGEKLKPRVKGLAKRVCVFGHMGDSNVHLNVTADEYSDQLFAQIEPFVYEETVKMGGSISAEHGIGLLKKKYLPLQRNAHWLNTMAIIKRTMDPKRILNPYKII</sequence>
<dbReference type="Pfam" id="PF02913">
    <property type="entry name" value="FAD-oxidase_C"/>
    <property type="match status" value="1"/>
</dbReference>
<dbReference type="STRING" id="418985.A0A1V9XLE2"/>
<keyword evidence="6" id="KW-0560">Oxidoreductase</keyword>
<dbReference type="FunCoup" id="A0A1V9XLE2">
    <property type="interactions" value="627"/>
</dbReference>
<dbReference type="SUPFAM" id="SSF56176">
    <property type="entry name" value="FAD-binding/transporter-associated domain-like"/>
    <property type="match status" value="1"/>
</dbReference>
<dbReference type="Gene3D" id="3.30.43.10">
    <property type="entry name" value="Uridine Diphospho-n-acetylenolpyruvylglucosamine Reductase, domain 2"/>
    <property type="match status" value="1"/>
</dbReference>
<dbReference type="InterPro" id="IPR016166">
    <property type="entry name" value="FAD-bd_PCMH"/>
</dbReference>
<dbReference type="SUPFAM" id="SSF55103">
    <property type="entry name" value="FAD-linked oxidases, C-terminal domain"/>
    <property type="match status" value="1"/>
</dbReference>
<dbReference type="PROSITE" id="PS51387">
    <property type="entry name" value="FAD_PCMH"/>
    <property type="match status" value="1"/>
</dbReference>
<dbReference type="InterPro" id="IPR016167">
    <property type="entry name" value="FAD-bd_PCMH_sub1"/>
</dbReference>
<dbReference type="InParanoid" id="A0A1V9XLE2"/>
<organism evidence="13 14">
    <name type="scientific">Tropilaelaps mercedesae</name>
    <dbReference type="NCBI Taxonomy" id="418985"/>
    <lineage>
        <taxon>Eukaryota</taxon>
        <taxon>Metazoa</taxon>
        <taxon>Ecdysozoa</taxon>
        <taxon>Arthropoda</taxon>
        <taxon>Chelicerata</taxon>
        <taxon>Arachnida</taxon>
        <taxon>Acari</taxon>
        <taxon>Parasitiformes</taxon>
        <taxon>Mesostigmata</taxon>
        <taxon>Gamasina</taxon>
        <taxon>Dermanyssoidea</taxon>
        <taxon>Laelapidae</taxon>
        <taxon>Tropilaelaps</taxon>
    </lineage>
</organism>
<keyword evidence="5" id="KW-0274">FAD</keyword>
<dbReference type="InterPro" id="IPR006094">
    <property type="entry name" value="Oxid_FAD_bind_N"/>
</dbReference>
<dbReference type="InterPro" id="IPR004113">
    <property type="entry name" value="FAD-bd_oxidored_4_C"/>
</dbReference>
<comment type="catalytic activity">
    <reaction evidence="11">
        <text>(R)-malate + A = oxaloacetate + AH2</text>
        <dbReference type="Rhea" id="RHEA:67460"/>
        <dbReference type="ChEBI" id="CHEBI:13193"/>
        <dbReference type="ChEBI" id="CHEBI:15588"/>
        <dbReference type="ChEBI" id="CHEBI:16452"/>
        <dbReference type="ChEBI" id="CHEBI:17499"/>
    </reaction>
    <physiologicalReaction direction="left-to-right" evidence="11">
        <dbReference type="Rhea" id="RHEA:67461"/>
    </physiologicalReaction>
</comment>
<accession>A0A1V9XLE2</accession>
<evidence type="ECO:0000259" key="12">
    <source>
        <dbReference type="PROSITE" id="PS51387"/>
    </source>
</evidence>
<proteinExistence type="inferred from homology"/>
<evidence type="ECO:0000256" key="11">
    <source>
        <dbReference type="ARBA" id="ARBA00049267"/>
    </source>
</evidence>
<comment type="subcellular location">
    <subcellularLocation>
        <location evidence="2">Peroxisome</location>
    </subcellularLocation>
</comment>
<comment type="function">
    <text evidence="10">Catalyzes the oxidation of D-2-hydroxyglutarate (D-2-HG) to alpha-ketoglutarate. Also catalyzes the oxidation of other D-2-hydroxyacids, such as D-malate (D-MAL) and D-lactate (D-LAC). Exhibits high activities towards D-2-HG and D-MAL but a very weak activity towards D-LAC.</text>
</comment>
<dbReference type="AlphaFoldDB" id="A0A1V9XLE2"/>
<evidence type="ECO:0000256" key="6">
    <source>
        <dbReference type="ARBA" id="ARBA00023002"/>
    </source>
</evidence>
<evidence type="ECO:0000256" key="3">
    <source>
        <dbReference type="ARBA" id="ARBA00008000"/>
    </source>
</evidence>
<dbReference type="EC" id="1.1.99.39" evidence="8"/>
<dbReference type="Gene3D" id="3.30.70.2190">
    <property type="match status" value="1"/>
</dbReference>
<protein>
    <recommendedName>
        <fullName evidence="9">D-2-hydroxyglutarate dehydrogenase, mitochondrial</fullName>
        <ecNumber evidence="8">1.1.99.39</ecNumber>
    </recommendedName>
</protein>
<dbReference type="GO" id="GO:0005739">
    <property type="term" value="C:mitochondrion"/>
    <property type="evidence" value="ECO:0007669"/>
    <property type="project" value="TreeGrafter"/>
</dbReference>
<dbReference type="FunFam" id="3.30.70.2190:FF:000001">
    <property type="entry name" value="D-2-hydroxyglutarate dehydrogenase mitochondrial"/>
    <property type="match status" value="1"/>
</dbReference>
<dbReference type="InterPro" id="IPR016171">
    <property type="entry name" value="Vanillyl_alc_oxidase_C-sub2"/>
</dbReference>
<evidence type="ECO:0000256" key="10">
    <source>
        <dbReference type="ARBA" id="ARBA00045410"/>
    </source>
</evidence>
<dbReference type="OrthoDB" id="5332616at2759"/>
<comment type="similarity">
    <text evidence="3">Belongs to the FAD-binding oxidoreductase/transferase type 4 family.</text>
</comment>
<dbReference type="Proteomes" id="UP000192247">
    <property type="component" value="Unassembled WGS sequence"/>
</dbReference>
<keyword evidence="7" id="KW-0576">Peroxisome</keyword>
<dbReference type="GO" id="GO:0071949">
    <property type="term" value="F:FAD binding"/>
    <property type="evidence" value="ECO:0007669"/>
    <property type="project" value="InterPro"/>
</dbReference>
<evidence type="ECO:0000256" key="9">
    <source>
        <dbReference type="ARBA" id="ARBA00039639"/>
    </source>
</evidence>
<dbReference type="Pfam" id="PF01565">
    <property type="entry name" value="FAD_binding_4"/>
    <property type="match status" value="1"/>
</dbReference>
<dbReference type="PANTHER" id="PTHR43716">
    <property type="entry name" value="D-2-HYDROXYGLUTARATE DEHYDROGENASE, MITOCHONDRIAL"/>
    <property type="match status" value="1"/>
</dbReference>
<evidence type="ECO:0000256" key="7">
    <source>
        <dbReference type="ARBA" id="ARBA00023140"/>
    </source>
</evidence>
<keyword evidence="4" id="KW-0285">Flavoprotein</keyword>
<dbReference type="EMBL" id="MNPL01008167">
    <property type="protein sequence ID" value="OQR74354.1"/>
    <property type="molecule type" value="Genomic_DNA"/>
</dbReference>
<dbReference type="Gene3D" id="3.30.70.2740">
    <property type="match status" value="1"/>
</dbReference>
<evidence type="ECO:0000256" key="4">
    <source>
        <dbReference type="ARBA" id="ARBA00022630"/>
    </source>
</evidence>
<dbReference type="PANTHER" id="PTHR43716:SF1">
    <property type="entry name" value="D-2-HYDROXYGLUTARATE DEHYDROGENASE, MITOCHONDRIAL"/>
    <property type="match status" value="1"/>
</dbReference>
<dbReference type="Gene3D" id="1.10.45.10">
    <property type="entry name" value="Vanillyl-alcohol Oxidase, Chain A, domain 4"/>
    <property type="match status" value="1"/>
</dbReference>
<evidence type="ECO:0000313" key="14">
    <source>
        <dbReference type="Proteomes" id="UP000192247"/>
    </source>
</evidence>
<dbReference type="InterPro" id="IPR016169">
    <property type="entry name" value="FAD-bd_PCMH_sub2"/>
</dbReference>
<dbReference type="InterPro" id="IPR051264">
    <property type="entry name" value="FAD-oxidored/transferase_4"/>
</dbReference>
<evidence type="ECO:0000256" key="5">
    <source>
        <dbReference type="ARBA" id="ARBA00022827"/>
    </source>
</evidence>
<dbReference type="GO" id="GO:0051990">
    <property type="term" value="F:(R)-2-hydroxyglutarate dehydrogenase activity"/>
    <property type="evidence" value="ECO:0007669"/>
    <property type="project" value="UniProtKB-EC"/>
</dbReference>
<keyword evidence="14" id="KW-1185">Reference proteome</keyword>
<dbReference type="InterPro" id="IPR016164">
    <property type="entry name" value="FAD-linked_Oxase-like_C"/>
</dbReference>
<evidence type="ECO:0000256" key="1">
    <source>
        <dbReference type="ARBA" id="ARBA00001974"/>
    </source>
</evidence>
<name>A0A1V9XLE2_9ACAR</name>
<dbReference type="InterPro" id="IPR036318">
    <property type="entry name" value="FAD-bd_PCMH-like_sf"/>
</dbReference>
<reference evidence="13 14" key="1">
    <citation type="journal article" date="2017" name="Gigascience">
        <title>Draft genome of the honey bee ectoparasitic mite, Tropilaelaps mercedesae, is shaped by the parasitic life history.</title>
        <authorList>
            <person name="Dong X."/>
            <person name="Armstrong S.D."/>
            <person name="Xia D."/>
            <person name="Makepeace B.L."/>
            <person name="Darby A.C."/>
            <person name="Kadowaki T."/>
        </authorList>
    </citation>
    <scope>NUCLEOTIDE SEQUENCE [LARGE SCALE GENOMIC DNA]</scope>
    <source>
        <strain evidence="13">Wuxi-XJTLU</strain>
    </source>
</reference>
<dbReference type="FunFam" id="3.30.43.10:FF:000002">
    <property type="entry name" value="D-2-hydroxyglutarate dehydrogenase, mitochondrial"/>
    <property type="match status" value="1"/>
</dbReference>
<evidence type="ECO:0000256" key="2">
    <source>
        <dbReference type="ARBA" id="ARBA00004275"/>
    </source>
</evidence>
<feature type="domain" description="FAD-binding PCMH-type" evidence="12">
    <location>
        <begin position="68"/>
        <end position="247"/>
    </location>
</feature>
<dbReference type="FunFam" id="3.30.465.10:FF:000001">
    <property type="entry name" value="D-2-hydroxyglutarate dehydrogenase, mitochondrial"/>
    <property type="match status" value="1"/>
</dbReference>
<evidence type="ECO:0000256" key="8">
    <source>
        <dbReference type="ARBA" id="ARBA00039003"/>
    </source>
</evidence>